<accession>A0A3M7PNJ5</accession>
<dbReference type="Pfam" id="PF13499">
    <property type="entry name" value="EF-hand_7"/>
    <property type="match status" value="2"/>
</dbReference>
<evidence type="ECO:0000256" key="3">
    <source>
        <dbReference type="ARBA" id="ARBA00022837"/>
    </source>
</evidence>
<organism evidence="5 6">
    <name type="scientific">Brachionus plicatilis</name>
    <name type="common">Marine rotifer</name>
    <name type="synonym">Brachionus muelleri</name>
    <dbReference type="NCBI Taxonomy" id="10195"/>
    <lineage>
        <taxon>Eukaryota</taxon>
        <taxon>Metazoa</taxon>
        <taxon>Spiralia</taxon>
        <taxon>Gnathifera</taxon>
        <taxon>Rotifera</taxon>
        <taxon>Eurotatoria</taxon>
        <taxon>Monogononta</taxon>
        <taxon>Pseudotrocha</taxon>
        <taxon>Ploima</taxon>
        <taxon>Brachionidae</taxon>
        <taxon>Brachionus</taxon>
    </lineage>
</organism>
<dbReference type="InterPro" id="IPR002048">
    <property type="entry name" value="EF_hand_dom"/>
</dbReference>
<dbReference type="SMART" id="SM00054">
    <property type="entry name" value="EFh"/>
    <property type="match status" value="3"/>
</dbReference>
<comment type="caution">
    <text evidence="5">The sequence shown here is derived from an EMBL/GenBank/DDBJ whole genome shotgun (WGS) entry which is preliminary data.</text>
</comment>
<protein>
    <submittedName>
        <fullName evidence="5">Calcium-dependent kinase</fullName>
    </submittedName>
</protein>
<dbReference type="InterPro" id="IPR018247">
    <property type="entry name" value="EF_Hand_1_Ca_BS"/>
</dbReference>
<evidence type="ECO:0000313" key="6">
    <source>
        <dbReference type="Proteomes" id="UP000276133"/>
    </source>
</evidence>
<dbReference type="GO" id="GO:0005509">
    <property type="term" value="F:calcium ion binding"/>
    <property type="evidence" value="ECO:0007669"/>
    <property type="project" value="InterPro"/>
</dbReference>
<dbReference type="FunFam" id="1.10.238.10:FF:000178">
    <property type="entry name" value="Calmodulin-2 A"/>
    <property type="match status" value="1"/>
</dbReference>
<evidence type="ECO:0000256" key="1">
    <source>
        <dbReference type="ARBA" id="ARBA00022723"/>
    </source>
</evidence>
<gene>
    <name evidence="5" type="ORF">BpHYR1_053977</name>
</gene>
<evidence type="ECO:0000313" key="5">
    <source>
        <dbReference type="EMBL" id="RNA00620.1"/>
    </source>
</evidence>
<evidence type="ECO:0000259" key="4">
    <source>
        <dbReference type="PROSITE" id="PS50222"/>
    </source>
</evidence>
<feature type="domain" description="EF-hand" evidence="4">
    <location>
        <begin position="17"/>
        <end position="52"/>
    </location>
</feature>
<feature type="domain" description="EF-hand" evidence="4">
    <location>
        <begin position="53"/>
        <end position="88"/>
    </location>
</feature>
<dbReference type="Gene3D" id="1.10.238.10">
    <property type="entry name" value="EF-hand"/>
    <property type="match status" value="2"/>
</dbReference>
<keyword evidence="5" id="KW-0808">Transferase</keyword>
<dbReference type="PANTHER" id="PTHR45942">
    <property type="entry name" value="PROTEIN PHOSPATASE 3 REGULATORY SUBUNIT B ALPHA ISOFORM TYPE 1"/>
    <property type="match status" value="1"/>
</dbReference>
<keyword evidence="1" id="KW-0479">Metal-binding</keyword>
<dbReference type="GO" id="GO:0043226">
    <property type="term" value="C:organelle"/>
    <property type="evidence" value="ECO:0007669"/>
    <property type="project" value="UniProtKB-ARBA"/>
</dbReference>
<dbReference type="STRING" id="10195.A0A3M7PNJ5"/>
<dbReference type="InterPro" id="IPR011992">
    <property type="entry name" value="EF-hand-dom_pair"/>
</dbReference>
<reference evidence="5 6" key="1">
    <citation type="journal article" date="2018" name="Sci. Rep.">
        <title>Genomic signatures of local adaptation to the degree of environmental predictability in rotifers.</title>
        <authorList>
            <person name="Franch-Gras L."/>
            <person name="Hahn C."/>
            <person name="Garcia-Roger E.M."/>
            <person name="Carmona M.J."/>
            <person name="Serra M."/>
            <person name="Gomez A."/>
        </authorList>
    </citation>
    <scope>NUCLEOTIDE SEQUENCE [LARGE SCALE GENOMIC DNA]</scope>
    <source>
        <strain evidence="5">HYR1</strain>
    </source>
</reference>
<keyword evidence="5" id="KW-0418">Kinase</keyword>
<dbReference type="SUPFAM" id="SSF47473">
    <property type="entry name" value="EF-hand"/>
    <property type="match status" value="1"/>
</dbReference>
<dbReference type="PROSITE" id="PS50222">
    <property type="entry name" value="EF_HAND_2"/>
    <property type="match status" value="3"/>
</dbReference>
<evidence type="ECO:0000256" key="2">
    <source>
        <dbReference type="ARBA" id="ARBA00022737"/>
    </source>
</evidence>
<keyword evidence="3" id="KW-0106">Calcium</keyword>
<sequence length="151" mass="18080">MKKVKKEIQMNSQFKLDELKQLRNFFEYLDEDKSGTICLSELKKTCQRLKIKLNENETFELMRLMDLNSNGSIDFEEFVNLIADKHKQEITRTELNTFFDKYDPKKKGYIEESDLKEMLSQFKNGKANIKKIMEFFDLNKNNRIERNGKIC</sequence>
<dbReference type="AlphaFoldDB" id="A0A3M7PNJ5"/>
<feature type="domain" description="EF-hand" evidence="4">
    <location>
        <begin position="90"/>
        <end position="125"/>
    </location>
</feature>
<dbReference type="PROSITE" id="PS00018">
    <property type="entry name" value="EF_HAND_1"/>
    <property type="match status" value="2"/>
</dbReference>
<keyword evidence="6" id="KW-1185">Reference proteome</keyword>
<dbReference type="Proteomes" id="UP000276133">
    <property type="component" value="Unassembled WGS sequence"/>
</dbReference>
<dbReference type="GO" id="GO:0016301">
    <property type="term" value="F:kinase activity"/>
    <property type="evidence" value="ECO:0007669"/>
    <property type="project" value="UniProtKB-KW"/>
</dbReference>
<keyword evidence="2" id="KW-0677">Repeat</keyword>
<proteinExistence type="predicted"/>
<name>A0A3M7PNJ5_BRAPC</name>
<dbReference type="OrthoDB" id="442428at2759"/>
<dbReference type="EMBL" id="REGN01009676">
    <property type="protein sequence ID" value="RNA00620.1"/>
    <property type="molecule type" value="Genomic_DNA"/>
</dbReference>